<dbReference type="ESTHER" id="celld-f2js06">
    <property type="family name" value="CarbLipBact_2"/>
</dbReference>
<organism evidence="4 5">
    <name type="scientific">Cellulosilyticum lentocellum (strain ATCC 49066 / DSM 5427 / NCIMB 11756 / RHM5)</name>
    <name type="common">Clostridium lentocellum</name>
    <dbReference type="NCBI Taxonomy" id="642492"/>
    <lineage>
        <taxon>Bacteria</taxon>
        <taxon>Bacillati</taxon>
        <taxon>Bacillota</taxon>
        <taxon>Clostridia</taxon>
        <taxon>Lachnospirales</taxon>
        <taxon>Cellulosilyticaceae</taxon>
        <taxon>Cellulosilyticum</taxon>
    </lineage>
</organism>
<dbReference type="InterPro" id="IPR000073">
    <property type="entry name" value="AB_hydrolase_1"/>
</dbReference>
<dbReference type="PANTHER" id="PTHR43689:SF8">
    <property type="entry name" value="ALPHA_BETA-HYDROLASES SUPERFAMILY PROTEIN"/>
    <property type="match status" value="1"/>
</dbReference>
<keyword evidence="2" id="KW-1133">Transmembrane helix</keyword>
<dbReference type="SUPFAM" id="SSF53474">
    <property type="entry name" value="alpha/beta-Hydrolases"/>
    <property type="match status" value="1"/>
</dbReference>
<dbReference type="PRINTS" id="PR00111">
    <property type="entry name" value="ABHYDROLASE"/>
</dbReference>
<keyword evidence="5" id="KW-1185">Reference proteome</keyword>
<dbReference type="HOGENOM" id="CLU_1068133_0_0_9"/>
<dbReference type="AlphaFoldDB" id="F2JS06"/>
<dbReference type="PIRSF" id="PIRSF017388">
    <property type="entry name" value="Esterase_lipase"/>
    <property type="match status" value="1"/>
</dbReference>
<dbReference type="Gene3D" id="3.40.50.1820">
    <property type="entry name" value="alpha/beta hydrolase"/>
    <property type="match status" value="1"/>
</dbReference>
<dbReference type="PANTHER" id="PTHR43689">
    <property type="entry name" value="HYDROLASE"/>
    <property type="match status" value="1"/>
</dbReference>
<evidence type="ECO:0000256" key="2">
    <source>
        <dbReference type="SAM" id="Phobius"/>
    </source>
</evidence>
<evidence type="ECO:0000256" key="1">
    <source>
        <dbReference type="PIRSR" id="PIRSR017388-1"/>
    </source>
</evidence>
<dbReference type="EMBL" id="CP002582">
    <property type="protein sequence ID" value="ADZ82820.1"/>
    <property type="molecule type" value="Genomic_DNA"/>
</dbReference>
<dbReference type="Proteomes" id="UP000008467">
    <property type="component" value="Chromosome"/>
</dbReference>
<dbReference type="eggNOG" id="COG1647">
    <property type="taxonomic scope" value="Bacteria"/>
</dbReference>
<accession>F2JS06</accession>
<protein>
    <submittedName>
        <fullName evidence="4">Alpha/beta hydrolase fold protein</fullName>
    </submittedName>
</protein>
<keyword evidence="2" id="KW-0812">Transmembrane</keyword>
<dbReference type="RefSeq" id="WP_013656119.1">
    <property type="nucleotide sequence ID" value="NC_015275.1"/>
</dbReference>
<feature type="active site" description="Charge relay system" evidence="1">
    <location>
        <position position="208"/>
    </location>
</feature>
<evidence type="ECO:0000313" key="5">
    <source>
        <dbReference type="Proteomes" id="UP000008467"/>
    </source>
</evidence>
<dbReference type="Pfam" id="PF12146">
    <property type="entry name" value="Hydrolase_4"/>
    <property type="match status" value="1"/>
</dbReference>
<reference evidence="4 5" key="1">
    <citation type="journal article" date="2011" name="J. Bacteriol.">
        <title>Complete genome sequence of the cellulose-degrading bacterium Cellulosilyticum lentocellum.</title>
        <authorList>
            <consortium name="US DOE Joint Genome Institute"/>
            <person name="Miller D.A."/>
            <person name="Suen G."/>
            <person name="Bruce D."/>
            <person name="Copeland A."/>
            <person name="Cheng J.F."/>
            <person name="Detter C."/>
            <person name="Goodwin L.A."/>
            <person name="Han C.S."/>
            <person name="Hauser L.J."/>
            <person name="Land M.L."/>
            <person name="Lapidus A."/>
            <person name="Lucas S."/>
            <person name="Meincke L."/>
            <person name="Pitluck S."/>
            <person name="Tapia R."/>
            <person name="Teshima H."/>
            <person name="Woyke T."/>
            <person name="Fox B.G."/>
            <person name="Angert E.R."/>
            <person name="Currie C.R."/>
        </authorList>
    </citation>
    <scope>NUCLEOTIDE SEQUENCE [LARGE SCALE GENOMIC DNA]</scope>
    <source>
        <strain evidence="5">ATCC 49066 / DSM 5427 / NCIMB 11756 / RHM5</strain>
    </source>
</reference>
<sequence>MHYIDRWTLHRHQKEYYKKRPFSDTVVIFIHGILEGNMQFRNLGSIAYKEGYSVLILLLPGHGETGETFAKVHLNQWVDYVNKQVQQMEREYKYIILVGHSMGSLLAIGYAAHFPGKIKSLVLFALPLAIELKYRVIKGAIKIATGRLSEKEPYVIAECRAIGVGKTKSWTYIKWIPRYIDLFILISYIKKQLNKIKKPVLVIQSKKDEFVPVRVIRLIQQQLVTSKIIILGDSGHFCYHHSDINRLESAFKQFLQEEK</sequence>
<feature type="domain" description="Serine aminopeptidase S33" evidence="3">
    <location>
        <begin position="24"/>
        <end position="140"/>
    </location>
</feature>
<dbReference type="GO" id="GO:0052689">
    <property type="term" value="F:carboxylic ester hydrolase activity"/>
    <property type="evidence" value="ECO:0007669"/>
    <property type="project" value="InterPro"/>
</dbReference>
<dbReference type="STRING" id="642492.Clole_1090"/>
<keyword evidence="2" id="KW-0472">Membrane</keyword>
<keyword evidence="4" id="KW-0378">Hydrolase</keyword>
<dbReference type="KEGG" id="cle:Clole_1090"/>
<dbReference type="InterPro" id="IPR022742">
    <property type="entry name" value="Hydrolase_4"/>
</dbReference>
<feature type="active site" description="Nucleophile" evidence="1">
    <location>
        <position position="101"/>
    </location>
</feature>
<feature type="active site" description="Charge relay system" evidence="1">
    <location>
        <position position="236"/>
    </location>
</feature>
<name>F2JS06_CELLD</name>
<proteinExistence type="predicted"/>
<feature type="transmembrane region" description="Helical" evidence="2">
    <location>
        <begin position="92"/>
        <end position="112"/>
    </location>
</feature>
<dbReference type="InterPro" id="IPR012354">
    <property type="entry name" value="Esterase_lipase"/>
</dbReference>
<evidence type="ECO:0000259" key="3">
    <source>
        <dbReference type="Pfam" id="PF12146"/>
    </source>
</evidence>
<evidence type="ECO:0000313" key="4">
    <source>
        <dbReference type="EMBL" id="ADZ82820.1"/>
    </source>
</evidence>
<dbReference type="InterPro" id="IPR029058">
    <property type="entry name" value="AB_hydrolase_fold"/>
</dbReference>
<gene>
    <name evidence="4" type="ordered locus">Clole_1090</name>
</gene>